<reference evidence="2" key="1">
    <citation type="submission" date="2022-05" db="EMBL/GenBank/DDBJ databases">
        <authorList>
            <person name="Jo J.-H."/>
            <person name="Im W.-T."/>
        </authorList>
    </citation>
    <scope>NUCLEOTIDE SEQUENCE</scope>
    <source>
        <strain evidence="2">SE220</strain>
    </source>
</reference>
<protein>
    <recommendedName>
        <fullName evidence="4">Secreted protein</fullName>
    </recommendedName>
</protein>
<dbReference type="RefSeq" id="WP_249830186.1">
    <property type="nucleotide sequence ID" value="NZ_JAMGBE010000001.1"/>
</dbReference>
<sequence>MKRAIPPLAAALIAGVATFTGLRWIKRRIAVEAPQNEEVDSIVDEAGVESFPASDPPSWTLGGEPRD</sequence>
<accession>A0ABT0RYP1</accession>
<feature type="region of interest" description="Disordered" evidence="1">
    <location>
        <begin position="48"/>
        <end position="67"/>
    </location>
</feature>
<name>A0ABT0RYP1_9SPHN</name>
<dbReference type="Proteomes" id="UP001165342">
    <property type="component" value="Unassembled WGS sequence"/>
</dbReference>
<evidence type="ECO:0008006" key="4">
    <source>
        <dbReference type="Google" id="ProtNLM"/>
    </source>
</evidence>
<organism evidence="2 3">
    <name type="scientific">Sphingomonas hankyongi</name>
    <dbReference type="NCBI Taxonomy" id="2908209"/>
    <lineage>
        <taxon>Bacteria</taxon>
        <taxon>Pseudomonadati</taxon>
        <taxon>Pseudomonadota</taxon>
        <taxon>Alphaproteobacteria</taxon>
        <taxon>Sphingomonadales</taxon>
        <taxon>Sphingomonadaceae</taxon>
        <taxon>Sphingomonas</taxon>
    </lineage>
</organism>
<evidence type="ECO:0000313" key="3">
    <source>
        <dbReference type="Proteomes" id="UP001165342"/>
    </source>
</evidence>
<evidence type="ECO:0000256" key="1">
    <source>
        <dbReference type="SAM" id="MobiDB-lite"/>
    </source>
</evidence>
<proteinExistence type="predicted"/>
<keyword evidence="3" id="KW-1185">Reference proteome</keyword>
<dbReference type="EMBL" id="JAMGBE010000001">
    <property type="protein sequence ID" value="MCL6728682.1"/>
    <property type="molecule type" value="Genomic_DNA"/>
</dbReference>
<gene>
    <name evidence="2" type="ORF">LZ538_01260</name>
</gene>
<evidence type="ECO:0000313" key="2">
    <source>
        <dbReference type="EMBL" id="MCL6728682.1"/>
    </source>
</evidence>
<comment type="caution">
    <text evidence="2">The sequence shown here is derived from an EMBL/GenBank/DDBJ whole genome shotgun (WGS) entry which is preliminary data.</text>
</comment>